<name>A0A5M3Z3Q8_ASPTE</name>
<dbReference type="GO" id="GO:0016788">
    <property type="term" value="F:hydrolase activity, acting on ester bonds"/>
    <property type="evidence" value="ECO:0007669"/>
    <property type="project" value="InterPro"/>
</dbReference>
<dbReference type="SUPFAM" id="SSF52266">
    <property type="entry name" value="SGNH hydrolase"/>
    <property type="match status" value="1"/>
</dbReference>
<evidence type="ECO:0000259" key="1">
    <source>
        <dbReference type="Pfam" id="PF13472"/>
    </source>
</evidence>
<reference evidence="2 3" key="1">
    <citation type="submission" date="2020-01" db="EMBL/GenBank/DDBJ databases">
        <title>Aspergillus terreus IFO 6365 whole genome shotgun sequence.</title>
        <authorList>
            <person name="Kanamasa S."/>
            <person name="Takahashi H."/>
        </authorList>
    </citation>
    <scope>NUCLEOTIDE SEQUENCE [LARGE SCALE GENOMIC DNA]</scope>
    <source>
        <strain evidence="2 3">IFO 6365</strain>
    </source>
</reference>
<dbReference type="PANTHER" id="PTHR37981">
    <property type="entry name" value="LIPASE 2"/>
    <property type="match status" value="1"/>
</dbReference>
<evidence type="ECO:0000313" key="2">
    <source>
        <dbReference type="EMBL" id="GFF21341.1"/>
    </source>
</evidence>
<dbReference type="EMBL" id="BLJY01000014">
    <property type="protein sequence ID" value="GFF21341.1"/>
    <property type="molecule type" value="Genomic_DNA"/>
</dbReference>
<dbReference type="Pfam" id="PF18647">
    <property type="entry name" value="Fungal_lectin_2"/>
    <property type="match status" value="1"/>
</dbReference>
<dbReference type="Pfam" id="PF13472">
    <property type="entry name" value="Lipase_GDSL_2"/>
    <property type="match status" value="1"/>
</dbReference>
<comment type="caution">
    <text evidence="2">The sequence shown here is derived from an EMBL/GenBank/DDBJ whole genome shotgun (WGS) entry which is preliminary data.</text>
</comment>
<dbReference type="Proteomes" id="UP000452235">
    <property type="component" value="Unassembled WGS sequence"/>
</dbReference>
<dbReference type="AlphaFoldDB" id="A0A5M3Z3Q8"/>
<organism evidence="2 3">
    <name type="scientific">Aspergillus terreus</name>
    <dbReference type="NCBI Taxonomy" id="33178"/>
    <lineage>
        <taxon>Eukaryota</taxon>
        <taxon>Fungi</taxon>
        <taxon>Dikarya</taxon>
        <taxon>Ascomycota</taxon>
        <taxon>Pezizomycotina</taxon>
        <taxon>Eurotiomycetes</taxon>
        <taxon>Eurotiomycetidae</taxon>
        <taxon>Eurotiales</taxon>
        <taxon>Aspergillaceae</taxon>
        <taxon>Aspergillus</taxon>
        <taxon>Aspergillus subgen. Circumdati</taxon>
    </lineage>
</organism>
<dbReference type="VEuPathDB" id="FungiDB:ATEG_07294"/>
<feature type="domain" description="SGNH hydrolase-type esterase" evidence="1">
    <location>
        <begin position="72"/>
        <end position="235"/>
    </location>
</feature>
<dbReference type="InterPro" id="IPR013830">
    <property type="entry name" value="SGNH_hydro"/>
</dbReference>
<accession>A0A5M3Z3Q8</accession>
<keyword evidence="3" id="KW-1185">Reference proteome</keyword>
<dbReference type="InterPro" id="IPR036514">
    <property type="entry name" value="SGNH_hydro_sf"/>
</dbReference>
<proteinExistence type="predicted"/>
<dbReference type="GO" id="GO:0006629">
    <property type="term" value="P:lipid metabolic process"/>
    <property type="evidence" value="ECO:0007669"/>
    <property type="project" value="TreeGrafter"/>
</dbReference>
<protein>
    <submittedName>
        <fullName evidence="2">Esterase family protein</fullName>
    </submittedName>
</protein>
<dbReference type="CDD" id="cd01823">
    <property type="entry name" value="SEST_like"/>
    <property type="match status" value="1"/>
</dbReference>
<gene>
    <name evidence="2" type="ORF">ATEIFO6365_0014027300</name>
</gene>
<dbReference type="InterPro" id="IPR037460">
    <property type="entry name" value="SEST-like"/>
</dbReference>
<evidence type="ECO:0000313" key="3">
    <source>
        <dbReference type="Proteomes" id="UP000452235"/>
    </source>
</evidence>
<sequence>MAKFQTSTYLSSILIHVLLFLLSLVSGYAIYNPDDVGLYMNDTSIAPNGSFFSINSNANDGYSTNWVARWAAIGDSFTAGIGAGNLWSKNADDVACSRYDKSYVGVLDRAFGDSVKHFQYLACSGARTSDIVEQAKKLESDMDLVVMTAGGNDLCLTDVIKSCIMLPYGGKKGCEDAVSKAEANIDRILKPNIREILNELNDKMKHDGVVVYAGYAQYFYDEDKDDDCELKQDFTFPRSGLGYKLTLENRRKFNELVLKTNRAIESVVDEYRQKSGVRYKIRFADWNPWVESDKVAGQMCWPGTTGKVPDPKQPNIQFFKPATNRPNKEDLKKRNNDLLEVAAEQAPEPAPETQLEAQSLGKRWKDKLYNSILYRTGNPMAEALARLTRRGPIIPPGCPTDNDYDFGFGLPDRWGKFFHPNELGHTTLASFVMHAALAGHSEATGGSYSVCKLRDTFQCFSHSRNLGARYMSPSVVDATYQKYCEEVVEHASPNWIDQRVFNEGTHEAHMYTVQLSNGAAKFDKQQCLDSFKHIIYSCDPAQYPNAYGYKHGGKYTRGSYTYQLESVSPHPRTWPLDKPRGKCEGWYKVVYSRFTMRGAGWGADKGEKLKASIKSCIGLGLTDYHFHWLDKPDKDGMEWKATFNTPVFTRRRCFNNNKVQKKAGGITDGCQGND</sequence>
<dbReference type="OrthoDB" id="1896086at2759"/>
<dbReference type="PANTHER" id="PTHR37981:SF1">
    <property type="entry name" value="SGNH HYDROLASE-TYPE ESTERASE DOMAIN-CONTAINING PROTEIN"/>
    <property type="match status" value="1"/>
</dbReference>
<dbReference type="Gene3D" id="3.40.50.1110">
    <property type="entry name" value="SGNH hydrolase"/>
    <property type="match status" value="1"/>
</dbReference>